<sequence length="460" mass="49475">MLPKETSEDKASLAENSYKVRRLVIRLAAPVPGSTSGPAVPAAALAAVPASDSGSIFRPAAPSGPTSSTVAFIDTTSAAASTSAMVLDDDPQGIYNASPDNPRRTHNAPLPHEGHQSTSNAHVPFDEPQAMYYTLVPAAADDMFAPNSTHVVIQTPSHPRLRFASEIQRAQVATQGRDHDPEGIGSTDHLLDGLRLNPVDPNFTPPVFANRPSTVKNDVTAAAVKKPSVVNRLRSMVSMSLLPGTRSGGGMSNSRTTPNLRQSKSTYHFGTHKQQQYERISEENETNDGSDDGTDDGSLAPDALANHISKHRLMTEAKLSTPHAEPAPFPPWNASGLQPSGRGDVYRSNSAEETATGASTGTTSAEEAERLVKEQKKANRKARMYHKETGEAAGEIDMTIEVARDDIETDCVETGQAASAAQVDHLFPPWETRYSRDKKVSGVKKAWLKLEAWGKKFNRK</sequence>
<evidence type="ECO:0000313" key="3">
    <source>
        <dbReference type="Proteomes" id="UP000006753"/>
    </source>
</evidence>
<dbReference type="OrthoDB" id="10395641at2759"/>
<feature type="region of interest" description="Disordered" evidence="1">
    <location>
        <begin position="318"/>
        <end position="368"/>
    </location>
</feature>
<evidence type="ECO:0000313" key="2">
    <source>
        <dbReference type="EMBL" id="EKD16121.1"/>
    </source>
</evidence>
<dbReference type="KEGG" id="mbe:MBM_05415"/>
<dbReference type="HOGENOM" id="CLU_594565_0_0_1"/>
<feature type="compositionally biased region" description="Acidic residues" evidence="1">
    <location>
        <begin position="283"/>
        <end position="295"/>
    </location>
</feature>
<feature type="compositionally biased region" description="Low complexity" evidence="1">
    <location>
        <begin position="351"/>
        <end position="365"/>
    </location>
</feature>
<evidence type="ECO:0000256" key="1">
    <source>
        <dbReference type="SAM" id="MobiDB-lite"/>
    </source>
</evidence>
<accession>K1WSU8</accession>
<name>K1WSU8_MARBU</name>
<dbReference type="AlphaFoldDB" id="K1WSU8"/>
<organism evidence="2 3">
    <name type="scientific">Marssonina brunnea f. sp. multigermtubi (strain MB_m1)</name>
    <name type="common">Marssonina leaf spot fungus</name>
    <dbReference type="NCBI Taxonomy" id="1072389"/>
    <lineage>
        <taxon>Eukaryota</taxon>
        <taxon>Fungi</taxon>
        <taxon>Dikarya</taxon>
        <taxon>Ascomycota</taxon>
        <taxon>Pezizomycotina</taxon>
        <taxon>Leotiomycetes</taxon>
        <taxon>Helotiales</taxon>
        <taxon>Drepanopezizaceae</taxon>
        <taxon>Drepanopeziza</taxon>
    </lineage>
</organism>
<keyword evidence="3" id="KW-1185">Reference proteome</keyword>
<dbReference type="EMBL" id="JH921439">
    <property type="protein sequence ID" value="EKD16121.1"/>
    <property type="molecule type" value="Genomic_DNA"/>
</dbReference>
<feature type="compositionally biased region" description="Polar residues" evidence="1">
    <location>
        <begin position="252"/>
        <end position="274"/>
    </location>
</feature>
<feature type="region of interest" description="Disordered" evidence="1">
    <location>
        <begin position="89"/>
        <end position="122"/>
    </location>
</feature>
<protein>
    <submittedName>
        <fullName evidence="2">Uncharacterized protein</fullName>
    </submittedName>
</protein>
<dbReference type="InParanoid" id="K1WSU8"/>
<dbReference type="Proteomes" id="UP000006753">
    <property type="component" value="Unassembled WGS sequence"/>
</dbReference>
<reference evidence="2 3" key="1">
    <citation type="journal article" date="2012" name="BMC Genomics">
        <title>Sequencing the genome of Marssonina brunnea reveals fungus-poplar co-evolution.</title>
        <authorList>
            <person name="Zhu S."/>
            <person name="Cao Y.-Z."/>
            <person name="Jiang C."/>
            <person name="Tan B.-Y."/>
            <person name="Wang Z."/>
            <person name="Feng S."/>
            <person name="Zhang L."/>
            <person name="Su X.-H."/>
            <person name="Brejova B."/>
            <person name="Vinar T."/>
            <person name="Xu M."/>
            <person name="Wang M.-X."/>
            <person name="Zhang S.-G."/>
            <person name="Huang M.-R."/>
            <person name="Wu R."/>
            <person name="Zhou Y."/>
        </authorList>
    </citation>
    <scope>NUCLEOTIDE SEQUENCE [LARGE SCALE GENOMIC DNA]</scope>
    <source>
        <strain evidence="2 3">MB_m1</strain>
    </source>
</reference>
<proteinExistence type="predicted"/>
<feature type="region of interest" description="Disordered" evidence="1">
    <location>
        <begin position="240"/>
        <end position="302"/>
    </location>
</feature>
<gene>
    <name evidence="2" type="ORF">MBM_05415</name>
</gene>